<accession>E0S3I6</accession>
<evidence type="ECO:0000313" key="2">
    <source>
        <dbReference type="Proteomes" id="UP000001299"/>
    </source>
</evidence>
<dbReference type="AlphaFoldDB" id="E0S3I6"/>
<keyword evidence="2" id="KW-1185">Reference proteome</keyword>
<keyword evidence="1" id="KW-0614">Plasmid</keyword>
<sequence>MPCTETNCACNCCGFCQRIDAIKDYLEYDIPEPDGCPMMTPKVMMSEEC</sequence>
<dbReference type="Proteomes" id="UP000001299">
    <property type="component" value="Plasmid pCY360"/>
</dbReference>
<gene>
    <name evidence="1" type="ordered locus">bpr_II028</name>
</gene>
<dbReference type="EMBL" id="CP001812">
    <property type="protein sequence ID" value="ADL35968.1"/>
    <property type="molecule type" value="Genomic_DNA"/>
</dbReference>
<geneLocation type="plasmid" evidence="1 2">
    <name>pCY360</name>
</geneLocation>
<name>E0S3I6_BUTPB</name>
<proteinExistence type="predicted"/>
<dbReference type="HOGENOM" id="CLU_3133395_0_0_9"/>
<organism evidence="1 2">
    <name type="scientific">Butyrivibrio proteoclasticus (strain ATCC 51982 / DSM 14932 / B316)</name>
    <name type="common">Clostridium proteoclasticum</name>
    <dbReference type="NCBI Taxonomy" id="515622"/>
    <lineage>
        <taxon>Bacteria</taxon>
        <taxon>Bacillati</taxon>
        <taxon>Bacillota</taxon>
        <taxon>Clostridia</taxon>
        <taxon>Lachnospirales</taxon>
        <taxon>Lachnospiraceae</taxon>
        <taxon>Butyrivibrio</taxon>
    </lineage>
</organism>
<protein>
    <submittedName>
        <fullName evidence="1">Uncharacterized protein</fullName>
    </submittedName>
</protein>
<dbReference type="KEGG" id="bpb:bpr_II028"/>
<reference evidence="1 2" key="1">
    <citation type="journal article" date="2010" name="PLoS ONE">
        <title>The glycobiome of the rumen bacterium Butyrivibrio proteoclasticus B316(T) highlights adaptation to a polysaccharide-rich environment.</title>
        <authorList>
            <person name="Kelly W.J."/>
            <person name="Leahy S.C."/>
            <person name="Altermann E."/>
            <person name="Yeoman C.J."/>
            <person name="Dunne J.C."/>
            <person name="Kong Z."/>
            <person name="Pacheco D.M."/>
            <person name="Li D."/>
            <person name="Noel S.J."/>
            <person name="Moon C.D."/>
            <person name="Cookson A.L."/>
            <person name="Attwood G.T."/>
        </authorList>
    </citation>
    <scope>NUCLEOTIDE SEQUENCE [LARGE SCALE GENOMIC DNA]</scope>
    <source>
        <strain evidence="2">ATCC 51982 / DSM 14932 / B316</strain>
        <plasmid evidence="2">Plasmid pCY360</plasmid>
    </source>
</reference>
<evidence type="ECO:0000313" key="1">
    <source>
        <dbReference type="EMBL" id="ADL35968.1"/>
    </source>
</evidence>
<dbReference type="RefSeq" id="WP_013282618.1">
    <property type="nucleotide sequence ID" value="NC_014389.1"/>
</dbReference>